<dbReference type="InterPro" id="IPR020846">
    <property type="entry name" value="MFS_dom"/>
</dbReference>
<comment type="subcellular location">
    <subcellularLocation>
        <location evidence="1">Cell membrane</location>
        <topology evidence="1">Multi-pass membrane protein</topology>
    </subcellularLocation>
</comment>
<comment type="caution">
    <text evidence="9">The sequence shown here is derived from an EMBL/GenBank/DDBJ whole genome shotgun (WGS) entry which is preliminary data.</text>
</comment>
<feature type="transmembrane region" description="Helical" evidence="7">
    <location>
        <begin position="263"/>
        <end position="289"/>
    </location>
</feature>
<keyword evidence="5 7" id="KW-1133">Transmembrane helix</keyword>
<feature type="transmembrane region" description="Helical" evidence="7">
    <location>
        <begin position="424"/>
        <end position="445"/>
    </location>
</feature>
<feature type="transmembrane region" description="Helical" evidence="7">
    <location>
        <begin position="196"/>
        <end position="217"/>
    </location>
</feature>
<keyword evidence="4 7" id="KW-0812">Transmembrane</keyword>
<dbReference type="InterPro" id="IPR011701">
    <property type="entry name" value="MFS"/>
</dbReference>
<evidence type="ECO:0000256" key="4">
    <source>
        <dbReference type="ARBA" id="ARBA00022692"/>
    </source>
</evidence>
<feature type="transmembrane region" description="Helical" evidence="7">
    <location>
        <begin position="301"/>
        <end position="321"/>
    </location>
</feature>
<feature type="transmembrane region" description="Helical" evidence="7">
    <location>
        <begin position="103"/>
        <end position="125"/>
    </location>
</feature>
<evidence type="ECO:0000313" key="9">
    <source>
        <dbReference type="EMBL" id="MBR0653090.1"/>
    </source>
</evidence>
<organism evidence="9 10">
    <name type="scientific">Neoroseomonas terrae</name>
    <dbReference type="NCBI Taxonomy" id="424799"/>
    <lineage>
        <taxon>Bacteria</taxon>
        <taxon>Pseudomonadati</taxon>
        <taxon>Pseudomonadota</taxon>
        <taxon>Alphaproteobacteria</taxon>
        <taxon>Acetobacterales</taxon>
        <taxon>Acetobacteraceae</taxon>
        <taxon>Neoroseomonas</taxon>
    </lineage>
</organism>
<gene>
    <name evidence="9" type="ORF">GXW78_25770</name>
</gene>
<dbReference type="PANTHER" id="PTHR42718:SF46">
    <property type="entry name" value="BLR6921 PROTEIN"/>
    <property type="match status" value="1"/>
</dbReference>
<evidence type="ECO:0000256" key="3">
    <source>
        <dbReference type="ARBA" id="ARBA00022475"/>
    </source>
</evidence>
<protein>
    <submittedName>
        <fullName evidence="9">MFS transporter</fullName>
    </submittedName>
</protein>
<dbReference type="Gene3D" id="1.20.1250.20">
    <property type="entry name" value="MFS general substrate transporter like domains"/>
    <property type="match status" value="1"/>
</dbReference>
<name>A0ABS5EQ49_9PROT</name>
<keyword evidence="3" id="KW-1003">Cell membrane</keyword>
<evidence type="ECO:0000256" key="5">
    <source>
        <dbReference type="ARBA" id="ARBA00022989"/>
    </source>
</evidence>
<evidence type="ECO:0000259" key="8">
    <source>
        <dbReference type="PROSITE" id="PS50850"/>
    </source>
</evidence>
<evidence type="ECO:0000256" key="2">
    <source>
        <dbReference type="ARBA" id="ARBA00022448"/>
    </source>
</evidence>
<feature type="transmembrane region" description="Helical" evidence="7">
    <location>
        <begin position="47"/>
        <end position="67"/>
    </location>
</feature>
<evidence type="ECO:0000256" key="7">
    <source>
        <dbReference type="SAM" id="Phobius"/>
    </source>
</evidence>
<dbReference type="InterPro" id="IPR036259">
    <property type="entry name" value="MFS_trans_sf"/>
</dbReference>
<reference evidence="10" key="1">
    <citation type="journal article" date="2021" name="Syst. Appl. Microbiol.">
        <title>Roseomonas hellenica sp. nov., isolated from roots of wild-growing Alkanna tinctoria.</title>
        <authorList>
            <person name="Rat A."/>
            <person name="Naranjo H.D."/>
            <person name="Lebbe L."/>
            <person name="Cnockaert M."/>
            <person name="Krigas N."/>
            <person name="Grigoriadou K."/>
            <person name="Maloupa E."/>
            <person name="Willems A."/>
        </authorList>
    </citation>
    <scope>NUCLEOTIDE SEQUENCE [LARGE SCALE GENOMIC DNA]</scope>
    <source>
        <strain evidence="10">LMG 31159</strain>
    </source>
</reference>
<sequence>MTQPADRGARLRAVVAVQLGVAIVTLDISLTSTALPAIAQGIGANPASAIWIVNAYYLAVIAALLPLAALGEIHGHRRIFFAGLGVFALGAIASGLAESLAGLAVARALLGLGSAAVSATTPALIRTLYPPDRLGRGLGVYALVVGIAFSVGPTAASAILSVADWPWLFLMNVPLALLVVGLAARDLPATERNIRPFDAISALLCAAMFGALLFGVASIAHRAAWPVIAGALGAAVACFLALRRREANHAAPILAVDLFRLPLFALSSATSICAFVIQGLVFVVLPFLFQFKLGYSQVEAGFLITPWPATLAVMTLIAAPLSDRVAPGLLGGIGLFVVALGLAAIATLPPDAGIVSIAWRLVICGIGFGFFQSPNMKALMSSAPPHRSGGAGGILAASRLLGQSLGAAAVAVCLSLDPQAGMVAAIWLGVAVAGLAGTVSFLRLLPAVRGR</sequence>
<evidence type="ECO:0000256" key="6">
    <source>
        <dbReference type="ARBA" id="ARBA00023136"/>
    </source>
</evidence>
<feature type="transmembrane region" description="Helical" evidence="7">
    <location>
        <begin position="328"/>
        <end position="346"/>
    </location>
</feature>
<dbReference type="SUPFAM" id="SSF103473">
    <property type="entry name" value="MFS general substrate transporter"/>
    <property type="match status" value="1"/>
</dbReference>
<dbReference type="PROSITE" id="PS50850">
    <property type="entry name" value="MFS"/>
    <property type="match status" value="1"/>
</dbReference>
<dbReference type="RefSeq" id="WP_211871795.1">
    <property type="nucleotide sequence ID" value="NZ_JAAEDI010000040.1"/>
</dbReference>
<accession>A0ABS5EQ49</accession>
<keyword evidence="10" id="KW-1185">Reference proteome</keyword>
<feature type="domain" description="Major facilitator superfamily (MFS) profile" evidence="8">
    <location>
        <begin position="13"/>
        <end position="449"/>
    </location>
</feature>
<feature type="transmembrane region" description="Helical" evidence="7">
    <location>
        <begin position="137"/>
        <end position="159"/>
    </location>
</feature>
<dbReference type="EMBL" id="JAAEDI010000040">
    <property type="protein sequence ID" value="MBR0653090.1"/>
    <property type="molecule type" value="Genomic_DNA"/>
</dbReference>
<feature type="transmembrane region" description="Helical" evidence="7">
    <location>
        <begin position="79"/>
        <end position="97"/>
    </location>
</feature>
<evidence type="ECO:0000256" key="1">
    <source>
        <dbReference type="ARBA" id="ARBA00004651"/>
    </source>
</evidence>
<keyword evidence="6 7" id="KW-0472">Membrane</keyword>
<proteinExistence type="predicted"/>
<feature type="transmembrane region" description="Helical" evidence="7">
    <location>
        <begin position="12"/>
        <end position="35"/>
    </location>
</feature>
<dbReference type="Gene3D" id="1.20.1720.10">
    <property type="entry name" value="Multidrug resistance protein D"/>
    <property type="match status" value="1"/>
</dbReference>
<evidence type="ECO:0000313" key="10">
    <source>
        <dbReference type="Proteomes" id="UP000698752"/>
    </source>
</evidence>
<keyword evidence="2" id="KW-0813">Transport</keyword>
<feature type="transmembrane region" description="Helical" evidence="7">
    <location>
        <begin position="223"/>
        <end position="242"/>
    </location>
</feature>
<feature type="transmembrane region" description="Helical" evidence="7">
    <location>
        <begin position="392"/>
        <end position="412"/>
    </location>
</feature>
<feature type="transmembrane region" description="Helical" evidence="7">
    <location>
        <begin position="352"/>
        <end position="371"/>
    </location>
</feature>
<dbReference type="Pfam" id="PF07690">
    <property type="entry name" value="MFS_1"/>
    <property type="match status" value="1"/>
</dbReference>
<dbReference type="Proteomes" id="UP000698752">
    <property type="component" value="Unassembled WGS sequence"/>
</dbReference>
<dbReference type="CDD" id="cd17321">
    <property type="entry name" value="MFS_MMR_MDR_like"/>
    <property type="match status" value="1"/>
</dbReference>
<dbReference type="PANTHER" id="PTHR42718">
    <property type="entry name" value="MAJOR FACILITATOR SUPERFAMILY MULTIDRUG TRANSPORTER MFSC"/>
    <property type="match status" value="1"/>
</dbReference>
<feature type="transmembrane region" description="Helical" evidence="7">
    <location>
        <begin position="165"/>
        <end position="184"/>
    </location>
</feature>